<feature type="non-terminal residue" evidence="1">
    <location>
        <position position="61"/>
    </location>
</feature>
<comment type="caution">
    <text evidence="1">The sequence shown here is derived from an EMBL/GenBank/DDBJ whole genome shotgun (WGS) entry which is preliminary data.</text>
</comment>
<organism evidence="1 2">
    <name type="scientific">Hyphomonas adhaerens</name>
    <dbReference type="NCBI Taxonomy" id="81029"/>
    <lineage>
        <taxon>Bacteria</taxon>
        <taxon>Pseudomonadati</taxon>
        <taxon>Pseudomonadota</taxon>
        <taxon>Alphaproteobacteria</taxon>
        <taxon>Hyphomonadales</taxon>
        <taxon>Hyphomonadaceae</taxon>
        <taxon>Hyphomonas</taxon>
    </lineage>
</organism>
<feature type="non-terminal residue" evidence="1">
    <location>
        <position position="1"/>
    </location>
</feature>
<proteinExistence type="predicted"/>
<dbReference type="EMBL" id="DMAN01000426">
    <property type="protein sequence ID" value="HAE29210.1"/>
    <property type="molecule type" value="Genomic_DNA"/>
</dbReference>
<reference evidence="1 2" key="1">
    <citation type="journal article" date="2018" name="Nat. Biotechnol.">
        <title>A standardized bacterial taxonomy based on genome phylogeny substantially revises the tree of life.</title>
        <authorList>
            <person name="Parks D.H."/>
            <person name="Chuvochina M."/>
            <person name="Waite D.W."/>
            <person name="Rinke C."/>
            <person name="Skarshewski A."/>
            <person name="Chaumeil P.A."/>
            <person name="Hugenholtz P."/>
        </authorList>
    </citation>
    <scope>NUCLEOTIDE SEQUENCE [LARGE SCALE GENOMIC DNA]</scope>
    <source>
        <strain evidence="1">UBA8733</strain>
    </source>
</reference>
<name>A0A3B9H3E7_9PROT</name>
<evidence type="ECO:0000313" key="2">
    <source>
        <dbReference type="Proteomes" id="UP000259610"/>
    </source>
</evidence>
<accession>A0A3B9H3E7</accession>
<protein>
    <submittedName>
        <fullName evidence="1">P-type conjugative transfer ATPase TrbB</fullName>
    </submittedName>
</protein>
<sequence>IEIMANPDGSVWIEKAGRGVVASDHRLEPSDRERVIRLVASGAGEALCRKSPIVSAELPGG</sequence>
<gene>
    <name evidence="1" type="ORF">DCG58_18770</name>
</gene>
<dbReference type="Gene3D" id="3.30.450.90">
    <property type="match status" value="1"/>
</dbReference>
<dbReference type="AlphaFoldDB" id="A0A3B9H3E7"/>
<dbReference type="Proteomes" id="UP000259610">
    <property type="component" value="Unassembled WGS sequence"/>
</dbReference>
<evidence type="ECO:0000313" key="1">
    <source>
        <dbReference type="EMBL" id="HAE29210.1"/>
    </source>
</evidence>